<protein>
    <recommendedName>
        <fullName evidence="5">Apple domain-containing protein</fullName>
    </recommendedName>
</protein>
<proteinExistence type="predicted"/>
<name>A0A061H678_9BASI</name>
<reference evidence="3 4" key="1">
    <citation type="journal article" date="2013" name="Plant Cell">
        <title>The transition from a phytopathogenic smut ancestor to an anamorphic biocontrol agent deciphered by comparative whole-genome analysis.</title>
        <authorList>
            <person name="Lefebvre F."/>
            <person name="Joly D.L."/>
            <person name="Labbe C."/>
            <person name="Teichmann B."/>
            <person name="Linning R."/>
            <person name="Belzile F."/>
            <person name="Bakkeren G."/>
            <person name="Belanger R.R."/>
        </authorList>
    </citation>
    <scope>NUCLEOTIDE SEQUENCE [LARGE SCALE GENOMIC DNA]</scope>
    <source>
        <strain evidence="3 4">PF-1</strain>
    </source>
</reference>
<sequence length="486" mass="51694">MANDDEQALLHGTDPDEGRSYPATDFGPSRAVSPLVGPPAIERGGGGGALLLRTEEPSTREDISRPHSDPFLPSHSILILIHILLQLAYFLLLFIELIHRPSSNTHPSNPPQALAMKLTATFSLLAAAIMAGSVSAQSDDSFDAIITAIASIDPTAGGPDPLAYPSQPVEAVEVVAKLSGDGDLVKSTDAFDVEHFQAESNDGSSDVTLVGESAPVARSLYSNGINKGSIARREIPPVSVAADRYEQVFGSNNDLYAAKGFHDASIQGPFYLTYTVVSNGTAPAQYSAAKEACFTRCDKTKGCTFVNIFNEKNNRLLDEVFSEKSDLKCALYGDVFTEGQKTNYGGQQLKENAPLTAIYNSFGFRKPAVGGPVAGPFDVPGYNRTELVGAVRDNLLPAGSGNIGSSMLTQYSPQKCADACNQKAGCNYFNIWRAEVKGAPRSYSCVLYGATPASGTDRNYGQWIEGGTVKLSVTQSRGYAKQAVPV</sequence>
<accession>A0A061H678</accession>
<keyword evidence="2" id="KW-0472">Membrane</keyword>
<gene>
    <name evidence="3" type="ORF">PFL1_04450</name>
</gene>
<evidence type="ECO:0000256" key="1">
    <source>
        <dbReference type="SAM" id="MobiDB-lite"/>
    </source>
</evidence>
<feature type="region of interest" description="Disordered" evidence="1">
    <location>
        <begin position="1"/>
        <end position="50"/>
    </location>
</feature>
<feature type="transmembrane region" description="Helical" evidence="2">
    <location>
        <begin position="77"/>
        <end position="98"/>
    </location>
</feature>
<evidence type="ECO:0000256" key="2">
    <source>
        <dbReference type="SAM" id="Phobius"/>
    </source>
</evidence>
<dbReference type="RefSeq" id="XP_007880166.1">
    <property type="nucleotide sequence ID" value="XM_007881975.1"/>
</dbReference>
<dbReference type="eggNOG" id="ENOG502SQP0">
    <property type="taxonomic scope" value="Eukaryota"/>
</dbReference>
<dbReference type="Proteomes" id="UP000053664">
    <property type="component" value="Unassembled WGS sequence"/>
</dbReference>
<evidence type="ECO:0000313" key="4">
    <source>
        <dbReference type="Proteomes" id="UP000053664"/>
    </source>
</evidence>
<evidence type="ECO:0008006" key="5">
    <source>
        <dbReference type="Google" id="ProtNLM"/>
    </source>
</evidence>
<keyword evidence="2" id="KW-1133">Transmembrane helix</keyword>
<dbReference type="KEGG" id="pfp:PFL1_04450"/>
<dbReference type="GeneID" id="19318554"/>
<organism evidence="3 4">
    <name type="scientific">Pseudozyma flocculosa PF-1</name>
    <dbReference type="NCBI Taxonomy" id="1277687"/>
    <lineage>
        <taxon>Eukaryota</taxon>
        <taxon>Fungi</taxon>
        <taxon>Dikarya</taxon>
        <taxon>Basidiomycota</taxon>
        <taxon>Ustilaginomycotina</taxon>
        <taxon>Ustilaginomycetes</taxon>
        <taxon>Ustilaginales</taxon>
        <taxon>Ustilaginaceae</taxon>
        <taxon>Pseudozyma</taxon>
    </lineage>
</organism>
<dbReference type="HOGENOM" id="CLU_561542_0_0_1"/>
<keyword evidence="2" id="KW-0812">Transmembrane</keyword>
<feature type="transmembrane region" description="Helical" evidence="2">
    <location>
        <begin position="118"/>
        <end position="136"/>
    </location>
</feature>
<dbReference type="EMBL" id="KE361636">
    <property type="protein sequence ID" value="EPQ28123.1"/>
    <property type="molecule type" value="Genomic_DNA"/>
</dbReference>
<evidence type="ECO:0000313" key="3">
    <source>
        <dbReference type="EMBL" id="EPQ28123.1"/>
    </source>
</evidence>
<dbReference type="AlphaFoldDB" id="A0A061H678"/>